<name>A0AAV7K4I3_9METZ</name>
<dbReference type="SUPFAM" id="SSF57196">
    <property type="entry name" value="EGF/Laminin"/>
    <property type="match status" value="1"/>
</dbReference>
<dbReference type="InterPro" id="IPR000742">
    <property type="entry name" value="EGF"/>
</dbReference>
<sequence>MRVDRYECNLNFFLVSSDLYGYMECDDDCLRAGVNNSLGYCYRQSASECCSHSLDGMCVVMRPLNYVYNIESACVCAPNRSGPDRSNCDLICQNGTAETECSACNCTVNYFSTACESQYLPCLGTPCQVGGLCIDGIGDNVYRCDCNNMWEGTDCFTSPIVYKNGG</sequence>
<keyword evidence="4" id="KW-1185">Reference proteome</keyword>
<dbReference type="PROSITE" id="PS50026">
    <property type="entry name" value="EGF_3"/>
    <property type="match status" value="1"/>
</dbReference>
<evidence type="ECO:0000313" key="4">
    <source>
        <dbReference type="Proteomes" id="UP001165289"/>
    </source>
</evidence>
<dbReference type="Gene3D" id="2.10.25.10">
    <property type="entry name" value="Laminin"/>
    <property type="match status" value="1"/>
</dbReference>
<reference evidence="3 4" key="1">
    <citation type="journal article" date="2023" name="BMC Biol.">
        <title>The compact genome of the sponge Oopsacas minuta (Hexactinellida) is lacking key metazoan core genes.</title>
        <authorList>
            <person name="Santini S."/>
            <person name="Schenkelaars Q."/>
            <person name="Jourda C."/>
            <person name="Duchesne M."/>
            <person name="Belahbib H."/>
            <person name="Rocher C."/>
            <person name="Selva M."/>
            <person name="Riesgo A."/>
            <person name="Vervoort M."/>
            <person name="Leys S.P."/>
            <person name="Kodjabachian L."/>
            <person name="Le Bivic A."/>
            <person name="Borchiellini C."/>
            <person name="Claverie J.M."/>
            <person name="Renard E."/>
        </authorList>
    </citation>
    <scope>NUCLEOTIDE SEQUENCE [LARGE SCALE GENOMIC DNA]</scope>
    <source>
        <strain evidence="3">SPO-2</strain>
    </source>
</reference>
<comment type="caution">
    <text evidence="3">The sequence shown here is derived from an EMBL/GenBank/DDBJ whole genome shotgun (WGS) entry which is preliminary data.</text>
</comment>
<dbReference type="PROSITE" id="PS00022">
    <property type="entry name" value="EGF_1"/>
    <property type="match status" value="1"/>
</dbReference>
<organism evidence="3 4">
    <name type="scientific">Oopsacas minuta</name>
    <dbReference type="NCBI Taxonomy" id="111878"/>
    <lineage>
        <taxon>Eukaryota</taxon>
        <taxon>Metazoa</taxon>
        <taxon>Porifera</taxon>
        <taxon>Hexactinellida</taxon>
        <taxon>Hexasterophora</taxon>
        <taxon>Lyssacinosida</taxon>
        <taxon>Leucopsacidae</taxon>
        <taxon>Oopsacas</taxon>
    </lineage>
</organism>
<evidence type="ECO:0000313" key="3">
    <source>
        <dbReference type="EMBL" id="KAI6655801.1"/>
    </source>
</evidence>
<proteinExistence type="predicted"/>
<dbReference type="AlphaFoldDB" id="A0AAV7K4I3"/>
<evidence type="ECO:0000256" key="1">
    <source>
        <dbReference type="PROSITE-ProRule" id="PRU00076"/>
    </source>
</evidence>
<feature type="domain" description="EGF-like" evidence="2">
    <location>
        <begin position="118"/>
        <end position="156"/>
    </location>
</feature>
<keyword evidence="1" id="KW-0245">EGF-like domain</keyword>
<gene>
    <name evidence="3" type="ORF">LOD99_1943</name>
</gene>
<evidence type="ECO:0000259" key="2">
    <source>
        <dbReference type="PROSITE" id="PS50026"/>
    </source>
</evidence>
<comment type="caution">
    <text evidence="1">Lacks conserved residue(s) required for the propagation of feature annotation.</text>
</comment>
<feature type="disulfide bond" evidence="1">
    <location>
        <begin position="127"/>
        <end position="144"/>
    </location>
</feature>
<protein>
    <submittedName>
        <fullName evidence="3">Mucin-2 isoform X13</fullName>
    </submittedName>
</protein>
<dbReference type="Proteomes" id="UP001165289">
    <property type="component" value="Unassembled WGS sequence"/>
</dbReference>
<feature type="disulfide bond" evidence="1">
    <location>
        <begin position="146"/>
        <end position="155"/>
    </location>
</feature>
<accession>A0AAV7K4I3</accession>
<keyword evidence="1" id="KW-1015">Disulfide bond</keyword>
<dbReference type="EMBL" id="JAKMXF010000177">
    <property type="protein sequence ID" value="KAI6655801.1"/>
    <property type="molecule type" value="Genomic_DNA"/>
</dbReference>